<feature type="domain" description="Rhamnogalacturonan lyase" evidence="9">
    <location>
        <begin position="358"/>
        <end position="429"/>
    </location>
</feature>
<dbReference type="Pfam" id="PF14683">
    <property type="entry name" value="CBM-like"/>
    <property type="match status" value="2"/>
</dbReference>
<reference evidence="11" key="1">
    <citation type="submission" date="2024-07" db="EMBL/GenBank/DDBJ databases">
        <title>Two chromosome-level genome assemblies of Korean endemic species Abeliophyllum distichum and Forsythia ovata (Oleaceae).</title>
        <authorList>
            <person name="Jang H."/>
        </authorList>
    </citation>
    <scope>NUCLEOTIDE SEQUENCE [LARGE SCALE GENOMIC DNA]</scope>
</reference>
<dbReference type="InterPro" id="IPR008979">
    <property type="entry name" value="Galactose-bd-like_sf"/>
</dbReference>
<dbReference type="SUPFAM" id="SSF49452">
    <property type="entry name" value="Starch-binding domain-like"/>
    <property type="match status" value="2"/>
</dbReference>
<accession>A0ABD1UXA2</accession>
<dbReference type="InterPro" id="IPR051850">
    <property type="entry name" value="Polysacch_Lyase_4"/>
</dbReference>
<evidence type="ECO:0000313" key="10">
    <source>
        <dbReference type="EMBL" id="KAL2529675.1"/>
    </source>
</evidence>
<dbReference type="InterPro" id="IPR014718">
    <property type="entry name" value="GH-type_carb-bd"/>
</dbReference>
<evidence type="ECO:0000256" key="3">
    <source>
        <dbReference type="ARBA" id="ARBA00010418"/>
    </source>
</evidence>
<dbReference type="SUPFAM" id="SSF49785">
    <property type="entry name" value="Galactose-binding domain-like"/>
    <property type="match status" value="2"/>
</dbReference>
<dbReference type="InterPro" id="IPR029411">
    <property type="entry name" value="RG-lyase_III"/>
</dbReference>
<dbReference type="InterPro" id="IPR029413">
    <property type="entry name" value="RG-lyase_II"/>
</dbReference>
<dbReference type="GO" id="GO:0102210">
    <property type="term" value="F:rhamnogalacturonan endolyase activity"/>
    <property type="evidence" value="ECO:0007669"/>
    <property type="project" value="UniProtKB-EC"/>
</dbReference>
<keyword evidence="5" id="KW-0964">Secreted</keyword>
<protein>
    <recommendedName>
        <fullName evidence="4">rhamnogalacturonan endolyase</fullName>
        <ecNumber evidence="4">4.2.2.23</ecNumber>
    </recommendedName>
</protein>
<gene>
    <name evidence="10" type="ORF">Fot_22276</name>
</gene>
<dbReference type="Gene3D" id="2.60.40.1120">
    <property type="entry name" value="Carboxypeptidase-like, regulatory domain"/>
    <property type="match status" value="2"/>
</dbReference>
<organism evidence="10 11">
    <name type="scientific">Forsythia ovata</name>
    <dbReference type="NCBI Taxonomy" id="205694"/>
    <lineage>
        <taxon>Eukaryota</taxon>
        <taxon>Viridiplantae</taxon>
        <taxon>Streptophyta</taxon>
        <taxon>Embryophyta</taxon>
        <taxon>Tracheophyta</taxon>
        <taxon>Spermatophyta</taxon>
        <taxon>Magnoliopsida</taxon>
        <taxon>eudicotyledons</taxon>
        <taxon>Gunneridae</taxon>
        <taxon>Pentapetalae</taxon>
        <taxon>asterids</taxon>
        <taxon>lamiids</taxon>
        <taxon>Lamiales</taxon>
        <taxon>Oleaceae</taxon>
        <taxon>Forsythieae</taxon>
        <taxon>Forsythia</taxon>
    </lineage>
</organism>
<dbReference type="Proteomes" id="UP001604277">
    <property type="component" value="Unassembled WGS sequence"/>
</dbReference>
<keyword evidence="7 10" id="KW-0456">Lyase</keyword>
<dbReference type="Pfam" id="PF14686">
    <property type="entry name" value="fn3_3"/>
    <property type="match status" value="2"/>
</dbReference>
<dbReference type="Gene3D" id="2.60.120.260">
    <property type="entry name" value="Galactose-binding domain-like"/>
    <property type="match status" value="2"/>
</dbReference>
<evidence type="ECO:0000259" key="9">
    <source>
        <dbReference type="Pfam" id="PF14686"/>
    </source>
</evidence>
<feature type="domain" description="Rhamnogalacturonan lyase" evidence="8">
    <location>
        <begin position="443"/>
        <end position="631"/>
    </location>
</feature>
<keyword evidence="6" id="KW-0732">Signal</keyword>
<feature type="domain" description="Rhamnogalacturonan lyase" evidence="9">
    <location>
        <begin position="1048"/>
        <end position="1120"/>
    </location>
</feature>
<dbReference type="CDD" id="cd10320">
    <property type="entry name" value="RGL4_N"/>
    <property type="match status" value="2"/>
</dbReference>
<evidence type="ECO:0000256" key="1">
    <source>
        <dbReference type="ARBA" id="ARBA00001324"/>
    </source>
</evidence>
<dbReference type="InterPro" id="IPR013784">
    <property type="entry name" value="Carb-bd-like_fold"/>
</dbReference>
<comment type="similarity">
    <text evidence="3">Belongs to the polysaccharide lyase 4 family.</text>
</comment>
<dbReference type="GO" id="GO:0005576">
    <property type="term" value="C:extracellular region"/>
    <property type="evidence" value="ECO:0007669"/>
    <property type="project" value="UniProtKB-SubCell"/>
</dbReference>
<dbReference type="Gene3D" id="2.70.98.10">
    <property type="match status" value="2"/>
</dbReference>
<feature type="domain" description="Rhamnogalacturonan lyase" evidence="8">
    <location>
        <begin position="1134"/>
        <end position="1323"/>
    </location>
</feature>
<dbReference type="CDD" id="cd10316">
    <property type="entry name" value="RGL4_M"/>
    <property type="match status" value="2"/>
</dbReference>
<dbReference type="SUPFAM" id="SSF74650">
    <property type="entry name" value="Galactose mutarotase-like"/>
    <property type="match status" value="2"/>
</dbReference>
<dbReference type="CDD" id="cd10317">
    <property type="entry name" value="RGL4_C"/>
    <property type="match status" value="2"/>
</dbReference>
<sequence length="1334" mass="151708">MTGCVLSTSVQGDLVVIDNGILQLTFTNPGGIIRGIQYNGIENLLELYNKDLNGGFWDLNWSEAGSSKTRGKFDTIEGTKLEVIVENEEQVELSFTRVWDASVQDEQAPLFIDRRFVMLRGSSGFYSYAIFEHLKDFPGFNLNTTRIAFMLKKDTFHYMAISDNRQRYMPLPDDRLPERGQQLAYPEAVLLVDPIEPEFKGEVDDKYQYSCENKDNQVHGWICFDPPVGFWQITPSNEFRTGGPFKQDLMSHVNPTTLAIFVTSHYAGEDLVVKFQSGEVWKKVLGPVFIYLNSVPDRDDALSLWDDAKEKMKKEVQSWPYSFPASTDFQKSDQRGTVRGKLMVQDRYINNDPILAEAAYVGLAPPGDVGSWQRECKGYQFWTTADENGSFVINNIQTGDYNLYAWVPGFIGDYKYESPLTIIPGCDIDIGELIFEPPRDGPTMWEIGIPDRTAEEFYVPDPNPKYINKLYVNHPDRFRQYGLWERYADLYPDKDLVYTVGVDDYRKDWFFAQVTRKTDDNAYKSTTWQIKFNLDNVDQAGTYILRLALASAHNSDLQVRINDPDVNPPVFSSGVIGADNAIARHGIRGIYWLFSVNISGSQLIQAENTIYLTQARSSSPFQGIMYDYIRMESPPLQFTGPSLWEYFKQVSTPLNGYSSPCITAQALMIFATVCELRLSFCTREIIEPRMSIAAAAVQLFVQDDQVVLDNGLLQLTLTTPEGLITQIQYNGLDNLLELNNPVLNGGFWDLNWSEAGSSGTRGSFDTIDGTEFRVIVENEEQIEISFTRTWDPSFEGKHAPLTIDKRFIMLRGSSGFYSYAIYEHTEDMDAFNLNETRIAFMLSIQKFRYMAMADDRQRNLPLPEDRLPPRGRELAYPEAVLLVDPVEPEFKGEVDDKYQYSCENKENRVHGFICTEPPIGFWQITPSNEFRTGGPLKQDLTSHVNPTTLAMFVSAHYGGEDLVIKFGKGEKWKKVFGPVFVYLNSVSDKKDSILLWDDAKEQMKKEVQNWPYSFPASADFPHAGERGSICGRLLAQDRYISKENIPGNGAYVGVAPPGEIGSFQTENKGYQFWANTDNDGYFSIINIHSGEYNIYAWIPGLIGDYQDEKSIVITAGCTINVGDLVYIPPRDGPTLWEIGIPDRSAAEFFVPDPNPMYINKLYINHPADRFRQYGLWERYADLYPDKDLVYTIGINDYRKDWFYAQVTRKVGENAYQGTTWQIKFKLDTVEQSGKYTLRIALASANMSILEVRINNPEANPPELSSGLIGKDNAIARHGIHGLYWLFNVQIESSLLIQGDNIIYLTQAQNVSALHGIMYDYIRLERPPPISLPKL</sequence>
<dbReference type="EMBL" id="JBFOLJ010000006">
    <property type="protein sequence ID" value="KAL2529675.1"/>
    <property type="molecule type" value="Genomic_DNA"/>
</dbReference>
<comment type="caution">
    <text evidence="10">The sequence shown here is derived from an EMBL/GenBank/DDBJ whole genome shotgun (WGS) entry which is preliminary data.</text>
</comment>
<dbReference type="PANTHER" id="PTHR32018:SF10">
    <property type="entry name" value="RHAMNOGALACTURONAN ENDOLYASE"/>
    <property type="match status" value="1"/>
</dbReference>
<evidence type="ECO:0000256" key="7">
    <source>
        <dbReference type="ARBA" id="ARBA00023239"/>
    </source>
</evidence>
<dbReference type="InterPro" id="IPR010325">
    <property type="entry name" value="Rhamnogal_lyase"/>
</dbReference>
<evidence type="ECO:0000313" key="11">
    <source>
        <dbReference type="Proteomes" id="UP001604277"/>
    </source>
</evidence>
<name>A0ABD1UXA2_9LAMI</name>
<dbReference type="EC" id="4.2.2.23" evidence="4"/>
<comment type="catalytic activity">
    <reaction evidence="1">
        <text>Endotype eliminative cleavage of L-alpha-rhamnopyranosyl-(1-&gt;4)-alpha-D-galactopyranosyluronic acid bonds of rhamnogalacturonan I domains in ramified hairy regions of pectin leaving L-rhamnopyranose at the reducing end and 4-deoxy-4,5-unsaturated D-galactopyranosyluronic acid at the non-reducing end.</text>
        <dbReference type="EC" id="4.2.2.23"/>
    </reaction>
</comment>
<proteinExistence type="inferred from homology"/>
<dbReference type="InterPro" id="IPR011013">
    <property type="entry name" value="Gal_mutarotase_sf_dom"/>
</dbReference>
<evidence type="ECO:0000256" key="4">
    <source>
        <dbReference type="ARBA" id="ARBA00012437"/>
    </source>
</evidence>
<evidence type="ECO:0000259" key="8">
    <source>
        <dbReference type="Pfam" id="PF14683"/>
    </source>
</evidence>
<keyword evidence="11" id="KW-1185">Reference proteome</keyword>
<comment type="subcellular location">
    <subcellularLocation>
        <location evidence="2">Secreted</location>
    </subcellularLocation>
</comment>
<evidence type="ECO:0000256" key="5">
    <source>
        <dbReference type="ARBA" id="ARBA00022525"/>
    </source>
</evidence>
<evidence type="ECO:0000256" key="6">
    <source>
        <dbReference type="ARBA" id="ARBA00022729"/>
    </source>
</evidence>
<evidence type="ECO:0000256" key="2">
    <source>
        <dbReference type="ARBA" id="ARBA00004613"/>
    </source>
</evidence>
<dbReference type="FunFam" id="2.60.40.1120:FF:000033">
    <property type="entry name" value="Rhamnogalacturonate lyase B"/>
    <property type="match status" value="2"/>
</dbReference>
<dbReference type="Pfam" id="PF06045">
    <property type="entry name" value="Rhamnogal_lyase"/>
    <property type="match status" value="2"/>
</dbReference>
<dbReference type="PANTHER" id="PTHR32018">
    <property type="entry name" value="RHAMNOGALACTURONATE LYASE FAMILY PROTEIN"/>
    <property type="match status" value="1"/>
</dbReference>